<dbReference type="Proteomes" id="UP000523795">
    <property type="component" value="Unassembled WGS sequence"/>
</dbReference>
<sequence>MTTQLAPSAVPFAGDLARYGDRPAVHTGNRTLTYRELAARVDDFAARLGPVRRLVLLAAANDLDSLVAYLAALASGHPLLLAPAGNPSALESLAEAWDPDVVVRPGRGEQQLEERRPGTRHELHPGLALLLGTSGSAGSPKLVRLSHGNRQSNAEAIAGYLRLGAGDRAATTLPMSYCYGLSVINSHLLRGAGLVLTDLSVVDPCFWELFR</sequence>
<accession>A0ABX1JS14</accession>
<evidence type="ECO:0000313" key="4">
    <source>
        <dbReference type="EMBL" id="NKX52105.1"/>
    </source>
</evidence>
<comment type="caution">
    <text evidence="4">The sequence shown here is derived from an EMBL/GenBank/DDBJ whole genome shotgun (WGS) entry which is preliminary data.</text>
</comment>
<feature type="domain" description="AMP-dependent synthetase/ligase" evidence="3">
    <location>
        <begin position="127"/>
        <end position="199"/>
    </location>
</feature>
<gene>
    <name evidence="4" type="ORF">HER39_16335</name>
</gene>
<feature type="domain" description="AMP-dependent synthetase/ligase" evidence="3">
    <location>
        <begin position="16"/>
        <end position="103"/>
    </location>
</feature>
<keyword evidence="2" id="KW-0436">Ligase</keyword>
<dbReference type="InterPro" id="IPR042099">
    <property type="entry name" value="ANL_N_sf"/>
</dbReference>
<evidence type="ECO:0000256" key="2">
    <source>
        <dbReference type="ARBA" id="ARBA00022598"/>
    </source>
</evidence>
<evidence type="ECO:0000259" key="3">
    <source>
        <dbReference type="Pfam" id="PF00501"/>
    </source>
</evidence>
<keyword evidence="5" id="KW-1185">Reference proteome</keyword>
<evidence type="ECO:0000313" key="5">
    <source>
        <dbReference type="Proteomes" id="UP000523795"/>
    </source>
</evidence>
<dbReference type="Pfam" id="PF00501">
    <property type="entry name" value="AMP-binding"/>
    <property type="match status" value="2"/>
</dbReference>
<dbReference type="Gene3D" id="3.40.50.12780">
    <property type="entry name" value="N-terminal domain of ligase-like"/>
    <property type="match status" value="1"/>
</dbReference>
<name>A0ABX1JS14_9MICC</name>
<evidence type="ECO:0000256" key="1">
    <source>
        <dbReference type="ARBA" id="ARBA00006432"/>
    </source>
</evidence>
<dbReference type="EMBL" id="JAAZSR010000407">
    <property type="protein sequence ID" value="NKX52105.1"/>
    <property type="molecule type" value="Genomic_DNA"/>
</dbReference>
<dbReference type="PANTHER" id="PTHR43201:SF5">
    <property type="entry name" value="MEDIUM-CHAIN ACYL-COA LIGASE ACSF2, MITOCHONDRIAL"/>
    <property type="match status" value="1"/>
</dbReference>
<protein>
    <submittedName>
        <fullName evidence="4">AMP-binding protein</fullName>
    </submittedName>
</protein>
<comment type="similarity">
    <text evidence="1">Belongs to the ATP-dependent AMP-binding enzyme family.</text>
</comment>
<feature type="non-terminal residue" evidence="4">
    <location>
        <position position="211"/>
    </location>
</feature>
<dbReference type="InterPro" id="IPR000873">
    <property type="entry name" value="AMP-dep_synth/lig_dom"/>
</dbReference>
<dbReference type="SUPFAM" id="SSF56801">
    <property type="entry name" value="Acetyl-CoA synthetase-like"/>
    <property type="match status" value="1"/>
</dbReference>
<organism evidence="4 5">
    <name type="scientific">Arthrobacter deserti</name>
    <dbReference type="NCBI Taxonomy" id="1742687"/>
    <lineage>
        <taxon>Bacteria</taxon>
        <taxon>Bacillati</taxon>
        <taxon>Actinomycetota</taxon>
        <taxon>Actinomycetes</taxon>
        <taxon>Micrococcales</taxon>
        <taxon>Micrococcaceae</taxon>
        <taxon>Arthrobacter</taxon>
    </lineage>
</organism>
<dbReference type="PANTHER" id="PTHR43201">
    <property type="entry name" value="ACYL-COA SYNTHETASE"/>
    <property type="match status" value="1"/>
</dbReference>
<proteinExistence type="inferred from homology"/>
<reference evidence="4 5" key="1">
    <citation type="submission" date="2020-04" db="EMBL/GenBank/DDBJ databases">
        <authorList>
            <person name="Liu S."/>
        </authorList>
    </citation>
    <scope>NUCLEOTIDE SEQUENCE [LARGE SCALE GENOMIC DNA]</scope>
    <source>
        <strain evidence="4 5">CGMCC 1.15091</strain>
    </source>
</reference>